<feature type="domain" description="Protein kinase" evidence="2">
    <location>
        <begin position="283"/>
        <end position="535"/>
    </location>
</feature>
<reference evidence="3" key="1">
    <citation type="submission" date="2019-10" db="EMBL/GenBank/DDBJ databases">
        <authorList>
            <consortium name="DOE Joint Genome Institute"/>
            <person name="Kuo A."/>
            <person name="Miyauchi S."/>
            <person name="Kiss E."/>
            <person name="Drula E."/>
            <person name="Kohler A."/>
            <person name="Sanchez-Garcia M."/>
            <person name="Andreopoulos B."/>
            <person name="Barry K.W."/>
            <person name="Bonito G."/>
            <person name="Buee M."/>
            <person name="Carver A."/>
            <person name="Chen C."/>
            <person name="Cichocki N."/>
            <person name="Clum A."/>
            <person name="Culley D."/>
            <person name="Crous P.W."/>
            <person name="Fauchery L."/>
            <person name="Girlanda M."/>
            <person name="Hayes R."/>
            <person name="Keri Z."/>
            <person name="LaButti K."/>
            <person name="Lipzen A."/>
            <person name="Lombard V."/>
            <person name="Magnuson J."/>
            <person name="Maillard F."/>
            <person name="Morin E."/>
            <person name="Murat C."/>
            <person name="Nolan M."/>
            <person name="Ohm R."/>
            <person name="Pangilinan J."/>
            <person name="Pereira M."/>
            <person name="Perotto S."/>
            <person name="Peter M."/>
            <person name="Riley R."/>
            <person name="Sitrit Y."/>
            <person name="Stielow B."/>
            <person name="Szollosi G."/>
            <person name="Zifcakova L."/>
            <person name="Stursova M."/>
            <person name="Spatafora J.W."/>
            <person name="Tedersoo L."/>
            <person name="Vaario L.-M."/>
            <person name="Yamada A."/>
            <person name="Yan M."/>
            <person name="Wang P."/>
            <person name="Xu J."/>
            <person name="Bruns T."/>
            <person name="Baldrian P."/>
            <person name="Vilgalys R."/>
            <person name="Henrissat B."/>
            <person name="Grigoriev I.V."/>
            <person name="Hibbett D."/>
            <person name="Nagy L.G."/>
            <person name="Martin F.M."/>
        </authorList>
    </citation>
    <scope>NUCLEOTIDE SEQUENCE</scope>
    <source>
        <strain evidence="3">Prilba</strain>
    </source>
</reference>
<dbReference type="GO" id="GO:0004674">
    <property type="term" value="F:protein serine/threonine kinase activity"/>
    <property type="evidence" value="ECO:0007669"/>
    <property type="project" value="TreeGrafter"/>
</dbReference>
<sequence>MARTWVLLVNQKFQAVGRSFSVNTTHRDLMADLKNKVKKERRNALQAALATSGQTLLVQLPAVTLNDDHLGDPITSNLDLIYEDLFLYAHIKGKFTTADYDSNNIIKGDNSEVPEFVQKYEKMLGRKRQVPDSVRSSEKNIGQAFFKEYFDSSTEDSSESFPIADRLEVNHVITLSSVDRYLLYQNEGSRVVYRKKQVFDLSNVVHRLGFALELYNLSSSLNDERENEDTAREVKNITAGVNKVSREHMLPTFTSNTKCPASNDGGIQTGPNVRRKGDNGGPIEQLEARGYEVVPDVLETDGGTCELISKTELIAKHVREGSNELDILKYLHTIRPQSPHIISLIEAIPSITTEWLILPKLHSIGDQILMNSGDVRSRVELGWGLVKGLAYLHEHRVAHRDIKPHNLVSIKVQDENTEIDEYRGTRNWTAPEMGEEEGPTAMYSPIKADRWSCGRVLLRHIMVGKGDKRLSKFADQLMSNDPQQRPSLLEWRKWFAPVSNVANVLNNGGKESRPRQDMAEVDGESMPDAKKPRLV</sequence>
<dbReference type="SMART" id="SM00220">
    <property type="entry name" value="S_TKc"/>
    <property type="match status" value="1"/>
</dbReference>
<feature type="compositionally biased region" description="Polar residues" evidence="1">
    <location>
        <begin position="253"/>
        <end position="271"/>
    </location>
</feature>
<evidence type="ECO:0000259" key="2">
    <source>
        <dbReference type="PROSITE" id="PS50011"/>
    </source>
</evidence>
<dbReference type="InterPro" id="IPR011009">
    <property type="entry name" value="Kinase-like_dom_sf"/>
</dbReference>
<dbReference type="PANTHER" id="PTHR44167:SF24">
    <property type="entry name" value="SERINE_THREONINE-PROTEIN KINASE CHK2"/>
    <property type="match status" value="1"/>
</dbReference>
<feature type="region of interest" description="Disordered" evidence="1">
    <location>
        <begin position="253"/>
        <end position="279"/>
    </location>
</feature>
<dbReference type="Proteomes" id="UP000759537">
    <property type="component" value="Unassembled WGS sequence"/>
</dbReference>
<organism evidence="3 4">
    <name type="scientific">Russula ochroleuca</name>
    <dbReference type="NCBI Taxonomy" id="152965"/>
    <lineage>
        <taxon>Eukaryota</taxon>
        <taxon>Fungi</taxon>
        <taxon>Dikarya</taxon>
        <taxon>Basidiomycota</taxon>
        <taxon>Agaricomycotina</taxon>
        <taxon>Agaricomycetes</taxon>
        <taxon>Russulales</taxon>
        <taxon>Russulaceae</taxon>
        <taxon>Russula</taxon>
    </lineage>
</organism>
<proteinExistence type="predicted"/>
<dbReference type="SUPFAM" id="SSF56112">
    <property type="entry name" value="Protein kinase-like (PK-like)"/>
    <property type="match status" value="1"/>
</dbReference>
<evidence type="ECO:0000256" key="1">
    <source>
        <dbReference type="SAM" id="MobiDB-lite"/>
    </source>
</evidence>
<dbReference type="PANTHER" id="PTHR44167">
    <property type="entry name" value="OVARIAN-SPECIFIC SERINE/THREONINE-PROTEIN KINASE LOK-RELATED"/>
    <property type="match status" value="1"/>
</dbReference>
<gene>
    <name evidence="3" type="ORF">DFH94DRAFT_843179</name>
</gene>
<dbReference type="Pfam" id="PF00069">
    <property type="entry name" value="Pkinase"/>
    <property type="match status" value="1"/>
</dbReference>
<dbReference type="GO" id="GO:0005737">
    <property type="term" value="C:cytoplasm"/>
    <property type="evidence" value="ECO:0007669"/>
    <property type="project" value="TreeGrafter"/>
</dbReference>
<keyword evidence="3" id="KW-0808">Transferase</keyword>
<keyword evidence="3" id="KW-0418">Kinase</keyword>
<dbReference type="OrthoDB" id="4062651at2759"/>
<dbReference type="AlphaFoldDB" id="A0A9P5N0T9"/>
<evidence type="ECO:0000313" key="3">
    <source>
        <dbReference type="EMBL" id="KAF8483552.1"/>
    </source>
</evidence>
<dbReference type="GO" id="GO:0044773">
    <property type="term" value="P:mitotic DNA damage checkpoint signaling"/>
    <property type="evidence" value="ECO:0007669"/>
    <property type="project" value="TreeGrafter"/>
</dbReference>
<accession>A0A9P5N0T9</accession>
<dbReference type="Gene3D" id="1.10.510.10">
    <property type="entry name" value="Transferase(Phosphotransferase) domain 1"/>
    <property type="match status" value="1"/>
</dbReference>
<protein>
    <submittedName>
        <fullName evidence="3">Kinase-like domain-containing protein</fullName>
    </submittedName>
</protein>
<evidence type="ECO:0000313" key="4">
    <source>
        <dbReference type="Proteomes" id="UP000759537"/>
    </source>
</evidence>
<dbReference type="GO" id="GO:0005634">
    <property type="term" value="C:nucleus"/>
    <property type="evidence" value="ECO:0007669"/>
    <property type="project" value="TreeGrafter"/>
</dbReference>
<dbReference type="GO" id="GO:0005524">
    <property type="term" value="F:ATP binding"/>
    <property type="evidence" value="ECO:0007669"/>
    <property type="project" value="InterPro"/>
</dbReference>
<keyword evidence="4" id="KW-1185">Reference proteome</keyword>
<dbReference type="PROSITE" id="PS50011">
    <property type="entry name" value="PROTEIN_KINASE_DOM"/>
    <property type="match status" value="1"/>
</dbReference>
<dbReference type="InterPro" id="IPR000719">
    <property type="entry name" value="Prot_kinase_dom"/>
</dbReference>
<reference evidence="3" key="2">
    <citation type="journal article" date="2020" name="Nat. Commun.">
        <title>Large-scale genome sequencing of mycorrhizal fungi provides insights into the early evolution of symbiotic traits.</title>
        <authorList>
            <person name="Miyauchi S."/>
            <person name="Kiss E."/>
            <person name="Kuo A."/>
            <person name="Drula E."/>
            <person name="Kohler A."/>
            <person name="Sanchez-Garcia M."/>
            <person name="Morin E."/>
            <person name="Andreopoulos B."/>
            <person name="Barry K.W."/>
            <person name="Bonito G."/>
            <person name="Buee M."/>
            <person name="Carver A."/>
            <person name="Chen C."/>
            <person name="Cichocki N."/>
            <person name="Clum A."/>
            <person name="Culley D."/>
            <person name="Crous P.W."/>
            <person name="Fauchery L."/>
            <person name="Girlanda M."/>
            <person name="Hayes R.D."/>
            <person name="Keri Z."/>
            <person name="LaButti K."/>
            <person name="Lipzen A."/>
            <person name="Lombard V."/>
            <person name="Magnuson J."/>
            <person name="Maillard F."/>
            <person name="Murat C."/>
            <person name="Nolan M."/>
            <person name="Ohm R.A."/>
            <person name="Pangilinan J."/>
            <person name="Pereira M.F."/>
            <person name="Perotto S."/>
            <person name="Peter M."/>
            <person name="Pfister S."/>
            <person name="Riley R."/>
            <person name="Sitrit Y."/>
            <person name="Stielow J.B."/>
            <person name="Szollosi G."/>
            <person name="Zifcakova L."/>
            <person name="Stursova M."/>
            <person name="Spatafora J.W."/>
            <person name="Tedersoo L."/>
            <person name="Vaario L.M."/>
            <person name="Yamada A."/>
            <person name="Yan M."/>
            <person name="Wang P."/>
            <person name="Xu J."/>
            <person name="Bruns T."/>
            <person name="Baldrian P."/>
            <person name="Vilgalys R."/>
            <person name="Dunand C."/>
            <person name="Henrissat B."/>
            <person name="Grigoriev I.V."/>
            <person name="Hibbett D."/>
            <person name="Nagy L.G."/>
            <person name="Martin F.M."/>
        </authorList>
    </citation>
    <scope>NUCLEOTIDE SEQUENCE</scope>
    <source>
        <strain evidence="3">Prilba</strain>
    </source>
</reference>
<feature type="region of interest" description="Disordered" evidence="1">
    <location>
        <begin position="504"/>
        <end position="535"/>
    </location>
</feature>
<comment type="caution">
    <text evidence="3">The sequence shown here is derived from an EMBL/GenBank/DDBJ whole genome shotgun (WGS) entry which is preliminary data.</text>
</comment>
<name>A0A9P5N0T9_9AGAM</name>
<dbReference type="EMBL" id="WHVB01000004">
    <property type="protein sequence ID" value="KAF8483552.1"/>
    <property type="molecule type" value="Genomic_DNA"/>
</dbReference>